<dbReference type="PANTHER" id="PTHR33362">
    <property type="entry name" value="SIALIC ACID TRAP TRANSPORTER PERMEASE PROTEIN SIAT-RELATED"/>
    <property type="match status" value="1"/>
</dbReference>
<dbReference type="PIRSF" id="PIRSF006066">
    <property type="entry name" value="HI0050"/>
    <property type="match status" value="1"/>
</dbReference>
<feature type="transmembrane region" description="Helical" evidence="7">
    <location>
        <begin position="47"/>
        <end position="68"/>
    </location>
</feature>
<keyword evidence="5 7" id="KW-1133">Transmembrane helix</keyword>
<evidence type="ECO:0000256" key="3">
    <source>
        <dbReference type="ARBA" id="ARBA00022519"/>
    </source>
</evidence>
<dbReference type="NCBIfam" id="TIGR00786">
    <property type="entry name" value="dctM"/>
    <property type="match status" value="1"/>
</dbReference>
<feature type="transmembrane region" description="Helical" evidence="7">
    <location>
        <begin position="395"/>
        <end position="418"/>
    </location>
</feature>
<evidence type="ECO:0000313" key="10">
    <source>
        <dbReference type="Proteomes" id="UP000264006"/>
    </source>
</evidence>
<gene>
    <name evidence="9" type="ORF">DVS28_a0252</name>
</gene>
<evidence type="ECO:0000256" key="2">
    <source>
        <dbReference type="ARBA" id="ARBA00022475"/>
    </source>
</evidence>
<accession>A0A346XRW2</accession>
<keyword evidence="3" id="KW-0997">Cell inner membrane</keyword>
<comment type="subcellular location">
    <subcellularLocation>
        <location evidence="1">Cell inner membrane</location>
        <topology evidence="1">Multi-pass membrane protein</topology>
    </subcellularLocation>
</comment>
<dbReference type="RefSeq" id="WP_114589830.1">
    <property type="nucleotide sequence ID" value="NZ_CP031165.1"/>
</dbReference>
<proteinExistence type="predicted"/>
<dbReference type="KEGG" id="euz:DVS28_a0252"/>
<feature type="transmembrane region" description="Helical" evidence="7">
    <location>
        <begin position="169"/>
        <end position="190"/>
    </location>
</feature>
<evidence type="ECO:0000256" key="4">
    <source>
        <dbReference type="ARBA" id="ARBA00022692"/>
    </source>
</evidence>
<feature type="transmembrane region" description="Helical" evidence="7">
    <location>
        <begin position="235"/>
        <end position="254"/>
    </location>
</feature>
<evidence type="ECO:0000256" key="5">
    <source>
        <dbReference type="ARBA" id="ARBA00022989"/>
    </source>
</evidence>
<dbReference type="InterPro" id="IPR010656">
    <property type="entry name" value="DctM"/>
</dbReference>
<dbReference type="Proteomes" id="UP000264006">
    <property type="component" value="Chromosome"/>
</dbReference>
<evidence type="ECO:0000256" key="7">
    <source>
        <dbReference type="SAM" id="Phobius"/>
    </source>
</evidence>
<feature type="transmembrane region" description="Helical" evidence="7">
    <location>
        <begin position="312"/>
        <end position="342"/>
    </location>
</feature>
<dbReference type="EMBL" id="CP031165">
    <property type="protein sequence ID" value="AXV04959.1"/>
    <property type="molecule type" value="Genomic_DNA"/>
</dbReference>
<evidence type="ECO:0000313" key="9">
    <source>
        <dbReference type="EMBL" id="AXV04959.1"/>
    </source>
</evidence>
<dbReference type="Pfam" id="PF06808">
    <property type="entry name" value="DctM"/>
    <property type="match status" value="1"/>
</dbReference>
<evidence type="ECO:0000256" key="6">
    <source>
        <dbReference type="ARBA" id="ARBA00023136"/>
    </source>
</evidence>
<keyword evidence="2" id="KW-1003">Cell membrane</keyword>
<reference evidence="9 10" key="1">
    <citation type="submission" date="2018-09" db="EMBL/GenBank/DDBJ databases">
        <title>Complete genome sequence of Euzebya sp. DY32-46 isolated from seawater of Pacific Ocean.</title>
        <authorList>
            <person name="Xu L."/>
            <person name="Wu Y.-H."/>
            <person name="Xu X.-W."/>
        </authorList>
    </citation>
    <scope>NUCLEOTIDE SEQUENCE [LARGE SCALE GENOMIC DNA]</scope>
    <source>
        <strain evidence="9 10">DY32-46</strain>
    </source>
</reference>
<protein>
    <submittedName>
        <fullName evidence="9">TRAP-type C4-dicarboxylate transport system, large permease component</fullName>
    </submittedName>
</protein>
<feature type="domain" description="TRAP C4-dicarboxylate transport system permease DctM subunit" evidence="8">
    <location>
        <begin position="8"/>
        <end position="414"/>
    </location>
</feature>
<dbReference type="InterPro" id="IPR004681">
    <property type="entry name" value="TRAP_DctM"/>
</dbReference>
<keyword evidence="10" id="KW-1185">Reference proteome</keyword>
<dbReference type="GO" id="GO:0005886">
    <property type="term" value="C:plasma membrane"/>
    <property type="evidence" value="ECO:0007669"/>
    <property type="project" value="UniProtKB-SubCell"/>
</dbReference>
<feature type="transmembrane region" description="Helical" evidence="7">
    <location>
        <begin position="211"/>
        <end position="229"/>
    </location>
</feature>
<name>A0A346XRW2_9ACTN</name>
<dbReference type="AlphaFoldDB" id="A0A346XRW2"/>
<dbReference type="PANTHER" id="PTHR33362:SF2">
    <property type="entry name" value="TRAP TRANSPORTER LARGE PERMEASE PROTEIN"/>
    <property type="match status" value="1"/>
</dbReference>
<keyword evidence="4 7" id="KW-0812">Transmembrane</keyword>
<feature type="transmembrane region" description="Helical" evidence="7">
    <location>
        <begin position="354"/>
        <end position="383"/>
    </location>
</feature>
<keyword evidence="6 7" id="KW-0472">Membrane</keyword>
<dbReference type="GO" id="GO:0022857">
    <property type="term" value="F:transmembrane transporter activity"/>
    <property type="evidence" value="ECO:0007669"/>
    <property type="project" value="TreeGrafter"/>
</dbReference>
<organism evidence="9 10">
    <name type="scientific">Euzebya pacifica</name>
    <dbReference type="NCBI Taxonomy" id="1608957"/>
    <lineage>
        <taxon>Bacteria</taxon>
        <taxon>Bacillati</taxon>
        <taxon>Actinomycetota</taxon>
        <taxon>Nitriliruptoria</taxon>
        <taxon>Euzebyales</taxon>
    </lineage>
</organism>
<feature type="transmembrane region" description="Helical" evidence="7">
    <location>
        <begin position="134"/>
        <end position="157"/>
    </location>
</feature>
<evidence type="ECO:0000256" key="1">
    <source>
        <dbReference type="ARBA" id="ARBA00004429"/>
    </source>
</evidence>
<evidence type="ECO:0000259" key="8">
    <source>
        <dbReference type="Pfam" id="PF06808"/>
    </source>
</evidence>
<dbReference type="OrthoDB" id="9777699at2"/>
<sequence>MEGAALILVFLVMSAIGVPLAYAMGVSTLAAMVWLDIPLTALFSRSFAGIDAFSLLAIPFFIFVGELLTGGGMSQRIIDFANSLTGWVKGGLGLVNVGGSVLFAGVSGSSAADTAAIGGVMIPAMKKAGYEPGFSAAVTASSATIGSLIPPSVLLIIYGGISGLSIGDLFLAGVLPGLSVGLALGVMTWWTGRKQVGAQVPFSLGNVWRTARRSILAGVLPALLVYGILEGLFTATEGGVVAVVYALVVGKLVYRELTWGMVGRMAIRTGELTGVLLLLLFVATSFAWVLAFVGLPRLVVDTLVGLTDNPQIILLIVIGFLLVFGMFVETVAAATIITPVLLPLGPELGLDPLHLGMIIITALLVGTVTPPVGILLYICAGLAEVGTGKAVRAVMPFLAVLALVVVVVAFVPQLTVWLPSLAL</sequence>
<feature type="transmembrane region" description="Helical" evidence="7">
    <location>
        <begin position="275"/>
        <end position="300"/>
    </location>
</feature>